<sequence length="168" mass="18499">MQLLVTAYAGLEPVESPSLDAQGESAEPDTVILRLSPRFPERAPEIESGRVYRYQDEFEFSAGSHLTHAIFIEQLARLAGYPAVSIGLSNRAFHNGAIAAKAGPFYELIDFSLAFGTIGTSVCGKLAKDFERFMYFVDADEDVVMAETYRTWLFAFTLASNRGAVQLS</sequence>
<gene>
    <name evidence="1" type="ORF">NFI99_13420</name>
</gene>
<accession>A0ABY5BBA9</accession>
<dbReference type="Proteomes" id="UP001056386">
    <property type="component" value="Plasmid unnamed2"/>
</dbReference>
<dbReference type="EMBL" id="CP099585">
    <property type="protein sequence ID" value="USS44282.1"/>
    <property type="molecule type" value="Genomic_DNA"/>
</dbReference>
<organism evidence="1 2">
    <name type="scientific">Burkholderia glumae</name>
    <name type="common">Pseudomonas glumae</name>
    <dbReference type="NCBI Taxonomy" id="337"/>
    <lineage>
        <taxon>Bacteria</taxon>
        <taxon>Pseudomonadati</taxon>
        <taxon>Pseudomonadota</taxon>
        <taxon>Betaproteobacteria</taxon>
        <taxon>Burkholderiales</taxon>
        <taxon>Burkholderiaceae</taxon>
        <taxon>Burkholderia</taxon>
    </lineage>
</organism>
<keyword evidence="2" id="KW-1185">Reference proteome</keyword>
<name>A0ABY5BBA9_BURGL</name>
<protein>
    <submittedName>
        <fullName evidence="1">Uncharacterized protein</fullName>
    </submittedName>
</protein>
<evidence type="ECO:0000313" key="2">
    <source>
        <dbReference type="Proteomes" id="UP001056386"/>
    </source>
</evidence>
<evidence type="ECO:0000313" key="1">
    <source>
        <dbReference type="EMBL" id="USS44282.1"/>
    </source>
</evidence>
<dbReference type="RefSeq" id="WP_012735308.1">
    <property type="nucleotide sequence ID" value="NZ_CP021159.1"/>
</dbReference>
<reference evidence="1" key="1">
    <citation type="submission" date="2022-06" db="EMBL/GenBank/DDBJ databases">
        <title>Draft genome sequence of Burkholderia glumae strain GR20004 isolated from rice panicle showing bacterial panicle blight.</title>
        <authorList>
            <person name="Choi S.Y."/>
            <person name="Lee Y.H."/>
        </authorList>
    </citation>
    <scope>NUCLEOTIDE SEQUENCE</scope>
    <source>
        <strain evidence="1">GR20004</strain>
        <plasmid evidence="1">unnamed2</plasmid>
    </source>
</reference>
<proteinExistence type="predicted"/>
<keyword evidence="1" id="KW-0614">Plasmid</keyword>
<geneLocation type="plasmid" evidence="1 2">
    <name>unnamed2</name>
</geneLocation>